<feature type="compositionally biased region" description="Polar residues" evidence="5">
    <location>
        <begin position="218"/>
        <end position="233"/>
    </location>
</feature>
<accession>A0A9W9MUA2</accession>
<feature type="compositionally biased region" description="Low complexity" evidence="5">
    <location>
        <begin position="238"/>
        <end position="266"/>
    </location>
</feature>
<dbReference type="PANTHER" id="PTHR15549:SF26">
    <property type="entry name" value="AXIAL BUDDING PATTERN PROTEIN 2-RELATED"/>
    <property type="match status" value="1"/>
</dbReference>
<feature type="signal peptide" evidence="7">
    <location>
        <begin position="1"/>
        <end position="19"/>
    </location>
</feature>
<feature type="chain" id="PRO_5040984007" evidence="7">
    <location>
        <begin position="20"/>
        <end position="409"/>
    </location>
</feature>
<keyword evidence="7" id="KW-0732">Signal</keyword>
<feature type="transmembrane region" description="Helical" evidence="6">
    <location>
        <begin position="171"/>
        <end position="192"/>
    </location>
</feature>
<evidence type="ECO:0000313" key="8">
    <source>
        <dbReference type="EMBL" id="KAJ5207640.1"/>
    </source>
</evidence>
<dbReference type="OrthoDB" id="4364855at2759"/>
<evidence type="ECO:0000256" key="5">
    <source>
        <dbReference type="SAM" id="MobiDB-lite"/>
    </source>
</evidence>
<sequence>MPVMGRLLGFLPFAMLSTGLENADTPESTPTSVASAAEDVMYTTTPGGQNNNLAETSGSVNPAVTATGIYPGTVLWPSASELTTNPVASESPVDAASSYYPSLSSTPTPTPTPWTTPSISNSSSLTSTQTTTTTTITTITTSTISASSSETTSSTSDSTAFSGGPSKTTKIAIAVPVSVIGLALILALLFFLSRRRRREQERNTLPPPYDIATGHRSAVSTQELMISPKSSTPEPRRSLSTPAMSSAATSMPLPIPRIPVISISPSTESRSRGRTPSPNPSPGSGSVHRMSMTRGPGDSEAELGVAVAVPMDQRRSATEQDFRDRFASVTSSRGPSRLARMPFEDFSDDEVGIGIAVGGSLDEDDDAVSDVSDLDGRRRVRDFDEVSVVSSFDEVSPIGEQERRRFRGV</sequence>
<dbReference type="PANTHER" id="PTHR15549">
    <property type="entry name" value="PAIRED IMMUNOGLOBULIN-LIKE TYPE 2 RECEPTOR"/>
    <property type="match status" value="1"/>
</dbReference>
<feature type="region of interest" description="Disordered" evidence="5">
    <location>
        <begin position="84"/>
        <end position="166"/>
    </location>
</feature>
<dbReference type="Proteomes" id="UP001150942">
    <property type="component" value="Unassembled WGS sequence"/>
</dbReference>
<dbReference type="GO" id="GO:0016020">
    <property type="term" value="C:membrane"/>
    <property type="evidence" value="ECO:0007669"/>
    <property type="project" value="UniProtKB-SubCell"/>
</dbReference>
<protein>
    <submittedName>
        <fullName evidence="8">Uncharacterized protein</fullName>
    </submittedName>
</protein>
<feature type="compositionally biased region" description="Low complexity" evidence="5">
    <location>
        <begin position="115"/>
        <end position="159"/>
    </location>
</feature>
<feature type="region of interest" description="Disordered" evidence="5">
    <location>
        <begin position="200"/>
        <end position="299"/>
    </location>
</feature>
<keyword evidence="4 6" id="KW-0472">Membrane</keyword>
<evidence type="ECO:0000256" key="6">
    <source>
        <dbReference type="SAM" id="Phobius"/>
    </source>
</evidence>
<feature type="compositionally biased region" description="Low complexity" evidence="5">
    <location>
        <begin position="97"/>
        <end position="107"/>
    </location>
</feature>
<organism evidence="8 9">
    <name type="scientific">Penicillium cf. viridicatum</name>
    <dbReference type="NCBI Taxonomy" id="2972119"/>
    <lineage>
        <taxon>Eukaryota</taxon>
        <taxon>Fungi</taxon>
        <taxon>Dikarya</taxon>
        <taxon>Ascomycota</taxon>
        <taxon>Pezizomycotina</taxon>
        <taxon>Eurotiomycetes</taxon>
        <taxon>Eurotiomycetidae</taxon>
        <taxon>Eurotiales</taxon>
        <taxon>Aspergillaceae</taxon>
        <taxon>Penicillium</taxon>
    </lineage>
</organism>
<dbReference type="AlphaFoldDB" id="A0A9W9MUA2"/>
<evidence type="ECO:0000256" key="1">
    <source>
        <dbReference type="ARBA" id="ARBA00004167"/>
    </source>
</evidence>
<keyword evidence="3 6" id="KW-1133">Transmembrane helix</keyword>
<dbReference type="GO" id="GO:0071944">
    <property type="term" value="C:cell periphery"/>
    <property type="evidence" value="ECO:0007669"/>
    <property type="project" value="UniProtKB-ARBA"/>
</dbReference>
<proteinExistence type="predicted"/>
<name>A0A9W9MUA2_9EURO</name>
<evidence type="ECO:0000313" key="9">
    <source>
        <dbReference type="Proteomes" id="UP001150942"/>
    </source>
</evidence>
<reference evidence="8" key="2">
    <citation type="journal article" date="2023" name="IMA Fungus">
        <title>Comparative genomic study of the Penicillium genus elucidates a diverse pangenome and 15 lateral gene transfer events.</title>
        <authorList>
            <person name="Petersen C."/>
            <person name="Sorensen T."/>
            <person name="Nielsen M.R."/>
            <person name="Sondergaard T.E."/>
            <person name="Sorensen J.L."/>
            <person name="Fitzpatrick D.A."/>
            <person name="Frisvad J.C."/>
            <person name="Nielsen K.L."/>
        </authorList>
    </citation>
    <scope>NUCLEOTIDE SEQUENCE</scope>
    <source>
        <strain evidence="8">IBT 20477</strain>
    </source>
</reference>
<evidence type="ECO:0000256" key="2">
    <source>
        <dbReference type="ARBA" id="ARBA00022692"/>
    </source>
</evidence>
<comment type="caution">
    <text evidence="8">The sequence shown here is derived from an EMBL/GenBank/DDBJ whole genome shotgun (WGS) entry which is preliminary data.</text>
</comment>
<evidence type="ECO:0000256" key="3">
    <source>
        <dbReference type="ARBA" id="ARBA00022989"/>
    </source>
</evidence>
<dbReference type="InterPro" id="IPR051694">
    <property type="entry name" value="Immunoregulatory_rcpt-like"/>
</dbReference>
<comment type="subcellular location">
    <subcellularLocation>
        <location evidence="1">Membrane</location>
        <topology evidence="1">Single-pass membrane protein</topology>
    </subcellularLocation>
</comment>
<evidence type="ECO:0000256" key="7">
    <source>
        <dbReference type="SAM" id="SignalP"/>
    </source>
</evidence>
<dbReference type="EMBL" id="JAPQKQ010000002">
    <property type="protein sequence ID" value="KAJ5207640.1"/>
    <property type="molecule type" value="Genomic_DNA"/>
</dbReference>
<evidence type="ECO:0000256" key="4">
    <source>
        <dbReference type="ARBA" id="ARBA00023136"/>
    </source>
</evidence>
<gene>
    <name evidence="8" type="ORF">N7449_002019</name>
</gene>
<keyword evidence="9" id="KW-1185">Reference proteome</keyword>
<keyword evidence="2 6" id="KW-0812">Transmembrane</keyword>
<reference evidence="8" key="1">
    <citation type="submission" date="2022-11" db="EMBL/GenBank/DDBJ databases">
        <authorList>
            <person name="Petersen C."/>
        </authorList>
    </citation>
    <scope>NUCLEOTIDE SEQUENCE</scope>
    <source>
        <strain evidence="8">IBT 20477</strain>
    </source>
</reference>